<organism evidence="1 2">
    <name type="scientific">Albugo candida</name>
    <dbReference type="NCBI Taxonomy" id="65357"/>
    <lineage>
        <taxon>Eukaryota</taxon>
        <taxon>Sar</taxon>
        <taxon>Stramenopiles</taxon>
        <taxon>Oomycota</taxon>
        <taxon>Peronosporomycetes</taxon>
        <taxon>Albuginales</taxon>
        <taxon>Albuginaceae</taxon>
        <taxon>Albugo</taxon>
    </lineage>
</organism>
<dbReference type="AlphaFoldDB" id="A0A024FUR6"/>
<dbReference type="Proteomes" id="UP000053237">
    <property type="component" value="Unassembled WGS sequence"/>
</dbReference>
<sequence length="94" mass="10891">MDPRRPSLDITINLTAFVSYNFAYTPFHIRVALSHDTFRKTPKVFARRIGLEDRAWSIGQKLRRKLSGEIAANLRFRKQACNDLKEEIVILCIA</sequence>
<dbReference type="EMBL" id="CAIX01000233">
    <property type="protein sequence ID" value="CCI10389.1"/>
    <property type="molecule type" value="Genomic_DNA"/>
</dbReference>
<gene>
    <name evidence="1" type="ORF">BN9_097000</name>
</gene>
<keyword evidence="2" id="KW-1185">Reference proteome</keyword>
<comment type="caution">
    <text evidence="1">The sequence shown here is derived from an EMBL/GenBank/DDBJ whole genome shotgun (WGS) entry which is preliminary data.</text>
</comment>
<dbReference type="InParanoid" id="A0A024FUR6"/>
<proteinExistence type="predicted"/>
<reference evidence="1 2" key="1">
    <citation type="submission" date="2012-05" db="EMBL/GenBank/DDBJ databases">
        <title>Recombination and specialization in a pathogen metapopulation.</title>
        <authorList>
            <person name="Gardiner A."/>
            <person name="Kemen E."/>
            <person name="Schultz-Larsen T."/>
            <person name="MacLean D."/>
            <person name="Van Oosterhout C."/>
            <person name="Jones J.D.G."/>
        </authorList>
    </citation>
    <scope>NUCLEOTIDE SEQUENCE [LARGE SCALE GENOMIC DNA]</scope>
    <source>
        <strain evidence="1 2">Ac Nc2</strain>
    </source>
</reference>
<evidence type="ECO:0000313" key="2">
    <source>
        <dbReference type="Proteomes" id="UP000053237"/>
    </source>
</evidence>
<accession>A0A024FUR6</accession>
<name>A0A024FUR6_9STRA</name>
<evidence type="ECO:0000313" key="1">
    <source>
        <dbReference type="EMBL" id="CCI10389.1"/>
    </source>
</evidence>
<protein>
    <submittedName>
        <fullName evidence="1">Uncharacterized protein</fullName>
    </submittedName>
</protein>